<dbReference type="Proteomes" id="UP001060368">
    <property type="component" value="Chromosome"/>
</dbReference>
<dbReference type="Gene3D" id="3.30.470.20">
    <property type="entry name" value="ATP-grasp fold, B domain"/>
    <property type="match status" value="1"/>
</dbReference>
<organism evidence="5 6">
    <name type="scientific">Methanoplanus endosymbiosus</name>
    <dbReference type="NCBI Taxonomy" id="33865"/>
    <lineage>
        <taxon>Archaea</taxon>
        <taxon>Methanobacteriati</taxon>
        <taxon>Methanobacteriota</taxon>
        <taxon>Stenosarchaea group</taxon>
        <taxon>Methanomicrobia</taxon>
        <taxon>Methanomicrobiales</taxon>
        <taxon>Methanomicrobiaceae</taxon>
        <taxon>Methanoplanus</taxon>
    </lineage>
</organism>
<comment type="similarity">
    <text evidence="1">Belongs to the D-alanine--D-alanine ligase family.</text>
</comment>
<dbReference type="InterPro" id="IPR029063">
    <property type="entry name" value="SAM-dependent_MTases_sf"/>
</dbReference>
<dbReference type="Pfam" id="PF13649">
    <property type="entry name" value="Methyltransf_25"/>
    <property type="match status" value="1"/>
</dbReference>
<evidence type="ECO:0000259" key="4">
    <source>
        <dbReference type="PROSITE" id="PS50975"/>
    </source>
</evidence>
<dbReference type="EMBL" id="CP096115">
    <property type="protein sequence ID" value="UUX92864.1"/>
    <property type="molecule type" value="Genomic_DNA"/>
</dbReference>
<dbReference type="Gene3D" id="3.30.1490.20">
    <property type="entry name" value="ATP-grasp fold, A domain"/>
    <property type="match status" value="1"/>
</dbReference>
<evidence type="ECO:0000256" key="1">
    <source>
        <dbReference type="ARBA" id="ARBA00010871"/>
    </source>
</evidence>
<evidence type="ECO:0000256" key="2">
    <source>
        <dbReference type="ARBA" id="ARBA00022598"/>
    </source>
</evidence>
<dbReference type="PANTHER" id="PTHR23132">
    <property type="entry name" value="D-ALANINE--D-ALANINE LIGASE"/>
    <property type="match status" value="1"/>
</dbReference>
<dbReference type="AlphaFoldDB" id="A0A9E7TKL8"/>
<proteinExistence type="inferred from homology"/>
<dbReference type="PROSITE" id="PS50975">
    <property type="entry name" value="ATP_GRASP"/>
    <property type="match status" value="1"/>
</dbReference>
<keyword evidence="5" id="KW-0808">Transferase</keyword>
<feature type="domain" description="ATP-grasp" evidence="4">
    <location>
        <begin position="409"/>
        <end position="623"/>
    </location>
</feature>
<gene>
    <name evidence="5" type="ORF">L6E24_01680</name>
</gene>
<evidence type="ECO:0000256" key="3">
    <source>
        <dbReference type="PROSITE-ProRule" id="PRU00409"/>
    </source>
</evidence>
<dbReference type="SUPFAM" id="SSF56059">
    <property type="entry name" value="Glutathione synthetase ATP-binding domain-like"/>
    <property type="match status" value="1"/>
</dbReference>
<dbReference type="InterPro" id="IPR041698">
    <property type="entry name" value="Methyltransf_25"/>
</dbReference>
<dbReference type="GO" id="GO:0046872">
    <property type="term" value="F:metal ion binding"/>
    <property type="evidence" value="ECO:0007669"/>
    <property type="project" value="InterPro"/>
</dbReference>
<dbReference type="FunFam" id="3.30.470.20:FF:000105">
    <property type="entry name" value="Predicted protein"/>
    <property type="match status" value="1"/>
</dbReference>
<protein>
    <submittedName>
        <fullName evidence="5">Methyltransferase domain-containing protein</fullName>
    </submittedName>
</protein>
<dbReference type="GO" id="GO:0008168">
    <property type="term" value="F:methyltransferase activity"/>
    <property type="evidence" value="ECO:0007669"/>
    <property type="project" value="UniProtKB-KW"/>
</dbReference>
<dbReference type="PANTHER" id="PTHR23132:SF23">
    <property type="entry name" value="D-ALANINE--D-ALANINE LIGASE B"/>
    <property type="match status" value="1"/>
</dbReference>
<dbReference type="RefSeq" id="WP_257743008.1">
    <property type="nucleotide sequence ID" value="NZ_CP096115.1"/>
</dbReference>
<keyword evidence="3" id="KW-0067">ATP-binding</keyword>
<dbReference type="GO" id="GO:0032259">
    <property type="term" value="P:methylation"/>
    <property type="evidence" value="ECO:0007669"/>
    <property type="project" value="UniProtKB-KW"/>
</dbReference>
<name>A0A9E7TKL8_9EURY</name>
<dbReference type="GeneID" id="74306365"/>
<keyword evidence="2" id="KW-0436">Ligase</keyword>
<dbReference type="GO" id="GO:0005524">
    <property type="term" value="F:ATP binding"/>
    <property type="evidence" value="ECO:0007669"/>
    <property type="project" value="UniProtKB-UniRule"/>
</dbReference>
<evidence type="ECO:0000313" key="5">
    <source>
        <dbReference type="EMBL" id="UUX92864.1"/>
    </source>
</evidence>
<dbReference type="CDD" id="cd02440">
    <property type="entry name" value="AdoMet_MTases"/>
    <property type="match status" value="1"/>
</dbReference>
<dbReference type="Pfam" id="PF07478">
    <property type="entry name" value="Dala_Dala_lig_C"/>
    <property type="match status" value="1"/>
</dbReference>
<dbReference type="InterPro" id="IPR013815">
    <property type="entry name" value="ATP_grasp_subdomain_1"/>
</dbReference>
<reference evidence="5" key="1">
    <citation type="submission" date="2022-04" db="EMBL/GenBank/DDBJ databases">
        <title>Complete genome of Methanoplanus endosymbiosus DSM 3599.</title>
        <authorList>
            <person name="Chen S.-C."/>
            <person name="You Y.-T."/>
            <person name="Zhou Y.-Z."/>
            <person name="Lai M.-C."/>
        </authorList>
    </citation>
    <scope>NUCLEOTIDE SEQUENCE</scope>
    <source>
        <strain evidence="5">DSM 3599</strain>
    </source>
</reference>
<keyword evidence="5" id="KW-0489">Methyltransferase</keyword>
<dbReference type="GO" id="GO:0008716">
    <property type="term" value="F:D-alanine-D-alanine ligase activity"/>
    <property type="evidence" value="ECO:0007669"/>
    <property type="project" value="InterPro"/>
</dbReference>
<sequence>MNKSKGKSRITTFLGPVESLESYVRAEWWREIFNANYLRTDGDVVDDNEITSKETESFISLMDISKDDIILDLCCGQGRHSVELAARGFKNLYGLDRSHYLINRAKKQSAKDGYSINFREGDARKLSYSTDTFDCIIIPGNSFGYFESCDDDKKVLLEVFRTLKPGGKLLLDVSDGDYLKENFTPRSWEWIDRNYFVCRERSLSSDNERLVTREVITHVSKGVIADQFYAERLYNPEMISSMLKECGFKNIRIHEPIITESQRMQDLGMMARRLIITSSVEKEWSPKKKQANKKRSVIVIMGDPELEDKVKPLCKFDDDDFKTISQLKDALSGLKNYKFTYVNSHKNLMSYLIKNKNRFEFALNLCDEGFSNDPKKELHIPALLEMLDIEYSGGNPQCLAYCYDKSLVRGIAKELDIPVPKAFMINPEDSSFIEFPIQFPIIVKPNFGDSGVGITKESICSDVNELQDAILNVRRISGAEKPILVEEFLNGKDISVGIIGNLPDEYIVLPVIEEDYSALPEDLPKVCGYEAKWDPESPYWNLKSIKADLPEDVLRFLTASCIRLYARLGCRDYARFDWRLDKNGTPRLLEANPNPGWCWDGHLAKMAGFAGMDYQDMLESIMISTEKRIFPDNEEIESKETPEMNPVTNLFPEELSL</sequence>
<dbReference type="KEGG" id="mend:L6E24_01680"/>
<accession>A0A9E7TKL8</accession>
<dbReference type="Gene3D" id="3.40.50.150">
    <property type="entry name" value="Vaccinia Virus protein VP39"/>
    <property type="match status" value="1"/>
</dbReference>
<keyword evidence="3" id="KW-0547">Nucleotide-binding</keyword>
<dbReference type="InterPro" id="IPR011095">
    <property type="entry name" value="Dala_Dala_lig_C"/>
</dbReference>
<keyword evidence="6" id="KW-1185">Reference proteome</keyword>
<dbReference type="InterPro" id="IPR011761">
    <property type="entry name" value="ATP-grasp"/>
</dbReference>
<dbReference type="SUPFAM" id="SSF53335">
    <property type="entry name" value="S-adenosyl-L-methionine-dependent methyltransferases"/>
    <property type="match status" value="1"/>
</dbReference>
<dbReference type="Gene3D" id="2.20.25.110">
    <property type="entry name" value="S-adenosyl-L-methionine-dependent methyltransferases"/>
    <property type="match status" value="1"/>
</dbReference>
<evidence type="ECO:0000313" key="6">
    <source>
        <dbReference type="Proteomes" id="UP001060368"/>
    </source>
</evidence>